<name>A0A0R1QKU9_9LACO</name>
<evidence type="ECO:0000256" key="4">
    <source>
        <dbReference type="ARBA" id="ARBA00023054"/>
    </source>
</evidence>
<dbReference type="Pfam" id="PF06160">
    <property type="entry name" value="EzrA"/>
    <property type="match status" value="1"/>
</dbReference>
<evidence type="ECO:0000256" key="6">
    <source>
        <dbReference type="ARBA" id="ARBA00023210"/>
    </source>
</evidence>
<keyword evidence="3" id="KW-1133">Transmembrane helix</keyword>
<sequence>MWFLQKRNAGTLNKYKDRTDELKKAQLDDKIEKLEKMKLSGASDDRFNQLKVAYHKQTDDIFSDILTEIRSAEYKNTEFKVFSSANELKKVNTELNDFEKQITEVSQGFEELLASNELNATHSEELQHRYQTLRKQVLTQSFSYGPATDKLEDELSEIANLLDKEKQLTNKGDHIEASQCLDDVRLKLGLITDQLKIIEPLYHDLNEVFPGQIDEIKFVYQKLDKQQFQFTDDIEQLIADVQKKIEESSKKLGEMNFDAVNTNNEDIKQRIDDLYETLTLEIDGKRDVLKDQKPVLDYINHATFQHNRLDKRIQKLEESYILTDKTTSTFQTNIQTLKDIRREYDADIQSIADKKVIFSQVKNDFKEIVRQLDEIESSEKNINDDLNQMLSSEQIARNSVEEYAKRLEIQKKMMEQLRLNGLPDDYLDYFYMVYDEINKLYDELDADRINMEDISKQVIVTQEDLDNLVEKTSKLKYNVALAEKLLQYANRYAGKDEAFKEQLDKSRSLFDDEYDYDESVNVISKALEEVEAGSVDRIKETINS</sequence>
<reference evidence="7 8" key="1">
    <citation type="journal article" date="2015" name="Genome Announc.">
        <title>Expanding the biotechnology potential of lactobacilli through comparative genomics of 213 strains and associated genera.</title>
        <authorList>
            <person name="Sun Z."/>
            <person name="Harris H.M."/>
            <person name="McCann A."/>
            <person name="Guo C."/>
            <person name="Argimon S."/>
            <person name="Zhang W."/>
            <person name="Yang X."/>
            <person name="Jeffery I.B."/>
            <person name="Cooney J.C."/>
            <person name="Kagawa T.F."/>
            <person name="Liu W."/>
            <person name="Song Y."/>
            <person name="Salvetti E."/>
            <person name="Wrobel A."/>
            <person name="Rasinkangas P."/>
            <person name="Parkhill J."/>
            <person name="Rea M.C."/>
            <person name="O'Sullivan O."/>
            <person name="Ritari J."/>
            <person name="Douillard F.P."/>
            <person name="Paul Ross R."/>
            <person name="Yang R."/>
            <person name="Briner A.E."/>
            <person name="Felis G.E."/>
            <person name="de Vos W.M."/>
            <person name="Barrangou R."/>
            <person name="Klaenhammer T.R."/>
            <person name="Caufield P.W."/>
            <person name="Cui Y."/>
            <person name="Zhang H."/>
            <person name="O'Toole P.W."/>
        </authorList>
    </citation>
    <scope>NUCLEOTIDE SEQUENCE [LARGE SCALE GENOMIC DNA]</scope>
    <source>
        <strain evidence="7 8">DSM 14500</strain>
    </source>
</reference>
<evidence type="ECO:0000256" key="1">
    <source>
        <dbReference type="ARBA" id="ARBA00004162"/>
    </source>
</evidence>
<dbReference type="GO" id="GO:0005886">
    <property type="term" value="C:plasma membrane"/>
    <property type="evidence" value="ECO:0007669"/>
    <property type="project" value="UniProtKB-SubCell"/>
</dbReference>
<dbReference type="GO" id="GO:0005940">
    <property type="term" value="C:septin ring"/>
    <property type="evidence" value="ECO:0007669"/>
    <property type="project" value="InterPro"/>
</dbReference>
<evidence type="ECO:0000313" key="8">
    <source>
        <dbReference type="Proteomes" id="UP000050872"/>
    </source>
</evidence>
<dbReference type="EMBL" id="AZEZ01000013">
    <property type="protein sequence ID" value="KRL45405.1"/>
    <property type="molecule type" value="Genomic_DNA"/>
</dbReference>
<comment type="caution">
    <text evidence="7">The sequence shown here is derived from an EMBL/GenBank/DDBJ whole genome shotgun (WGS) entry which is preliminary data.</text>
</comment>
<gene>
    <name evidence="7" type="ORF">FD29_GL000324</name>
</gene>
<comment type="subcellular location">
    <subcellularLocation>
        <location evidence="1">Cell membrane</location>
        <topology evidence="1">Single-pass membrane protein</topology>
    </subcellularLocation>
</comment>
<dbReference type="GO" id="GO:0000921">
    <property type="term" value="P:septin ring assembly"/>
    <property type="evidence" value="ECO:0007669"/>
    <property type="project" value="InterPro"/>
</dbReference>
<dbReference type="GO" id="GO:0000917">
    <property type="term" value="P:division septum assembly"/>
    <property type="evidence" value="ECO:0007669"/>
    <property type="project" value="UniProtKB-KW"/>
</dbReference>
<evidence type="ECO:0000256" key="2">
    <source>
        <dbReference type="ARBA" id="ARBA00022692"/>
    </source>
</evidence>
<keyword evidence="6" id="KW-0131">Cell cycle</keyword>
<dbReference type="AlphaFoldDB" id="A0A0R1QKU9"/>
<dbReference type="STRING" id="1423770.FD29_GL000324"/>
<keyword evidence="2" id="KW-0812">Transmembrane</keyword>
<keyword evidence="8" id="KW-1185">Reference proteome</keyword>
<accession>A0A0R1QKU9</accession>
<dbReference type="InterPro" id="IPR010379">
    <property type="entry name" value="EzrA"/>
</dbReference>
<proteinExistence type="predicted"/>
<keyword evidence="6" id="KW-0717">Septation</keyword>
<dbReference type="PATRIC" id="fig|1423770.3.peg.327"/>
<protein>
    <submittedName>
        <fullName evidence="7">Septation ring formation regulator EzrA</fullName>
    </submittedName>
</protein>
<keyword evidence="5" id="KW-0472">Membrane</keyword>
<keyword evidence="4" id="KW-0175">Coiled coil</keyword>
<dbReference type="Proteomes" id="UP000050872">
    <property type="component" value="Unassembled WGS sequence"/>
</dbReference>
<evidence type="ECO:0000256" key="5">
    <source>
        <dbReference type="ARBA" id="ARBA00023136"/>
    </source>
</evidence>
<evidence type="ECO:0000256" key="3">
    <source>
        <dbReference type="ARBA" id="ARBA00022989"/>
    </source>
</evidence>
<keyword evidence="6" id="KW-0132">Cell division</keyword>
<organism evidence="7 8">
    <name type="scientific">Companilactobacillus mindensis DSM 14500</name>
    <dbReference type="NCBI Taxonomy" id="1423770"/>
    <lineage>
        <taxon>Bacteria</taxon>
        <taxon>Bacillati</taxon>
        <taxon>Bacillota</taxon>
        <taxon>Bacilli</taxon>
        <taxon>Lactobacillales</taxon>
        <taxon>Lactobacillaceae</taxon>
        <taxon>Companilactobacillus</taxon>
    </lineage>
</organism>
<evidence type="ECO:0000313" key="7">
    <source>
        <dbReference type="EMBL" id="KRL45405.1"/>
    </source>
</evidence>